<protein>
    <submittedName>
        <fullName evidence="2">Uncharacterized protein</fullName>
    </submittedName>
</protein>
<accession>A0A3B1DBW5</accession>
<evidence type="ECO:0000256" key="1">
    <source>
        <dbReference type="SAM" id="MobiDB-lite"/>
    </source>
</evidence>
<dbReference type="EMBL" id="UOGK01000377">
    <property type="protein sequence ID" value="VAX40336.1"/>
    <property type="molecule type" value="Genomic_DNA"/>
</dbReference>
<evidence type="ECO:0000313" key="2">
    <source>
        <dbReference type="EMBL" id="VAX40336.1"/>
    </source>
</evidence>
<dbReference type="AlphaFoldDB" id="A0A3B1DBW5"/>
<sequence length="294" mass="31770">AFGMAKTSTLKAAVERLDAQGVDHIAVVRMFISGSSFLDKTEYILGLRESLDSEAGHTMPAVTTPHSSPKDSLHTPPKGKPHKPGMKDMPGTHAEEAGEGHRKMDMPGSMGGSMMMEPPVPIESDATFFLSTEGVGASPLIDDILLARVRALSIDPATEAILILAHGPGDDAENEQWLIDMERRADRLGGFGPFVEIRCETLREDWPGRRAEAEKRIRAFVKAQDEAGVRVLVVPFRVAGFGPYGKVLEGLDYTADGLGFSPHPNMTRWIDQTARATLPSLPASALDHPASHTD</sequence>
<feature type="compositionally biased region" description="Basic and acidic residues" evidence="1">
    <location>
        <begin position="93"/>
        <end position="103"/>
    </location>
</feature>
<name>A0A3B1DBW5_9ZZZZ</name>
<organism evidence="2">
    <name type="scientific">hydrothermal vent metagenome</name>
    <dbReference type="NCBI Taxonomy" id="652676"/>
    <lineage>
        <taxon>unclassified sequences</taxon>
        <taxon>metagenomes</taxon>
        <taxon>ecological metagenomes</taxon>
    </lineage>
</organism>
<gene>
    <name evidence="2" type="ORF">MNBD_PLANCTO03-1900</name>
</gene>
<feature type="region of interest" description="Disordered" evidence="1">
    <location>
        <begin position="57"/>
        <end position="103"/>
    </location>
</feature>
<feature type="non-terminal residue" evidence="2">
    <location>
        <position position="1"/>
    </location>
</feature>
<proteinExistence type="predicted"/>
<reference evidence="2" key="1">
    <citation type="submission" date="2018-06" db="EMBL/GenBank/DDBJ databases">
        <authorList>
            <person name="Zhirakovskaya E."/>
        </authorList>
    </citation>
    <scope>NUCLEOTIDE SEQUENCE</scope>
</reference>